<dbReference type="OrthoDB" id="6143593at2759"/>
<dbReference type="KEGG" id="cvn:111109891"/>
<dbReference type="Proteomes" id="UP000694844">
    <property type="component" value="Chromosome 8"/>
</dbReference>
<feature type="compositionally biased region" description="Basic residues" evidence="1">
    <location>
        <begin position="1"/>
        <end position="11"/>
    </location>
</feature>
<dbReference type="GeneID" id="111109891"/>
<dbReference type="AlphaFoldDB" id="A0A8B8BES6"/>
<evidence type="ECO:0000313" key="3">
    <source>
        <dbReference type="RefSeq" id="XP_022301865.1"/>
    </source>
</evidence>
<keyword evidence="2" id="KW-1185">Reference proteome</keyword>
<reference evidence="3" key="1">
    <citation type="submission" date="2025-08" db="UniProtKB">
        <authorList>
            <consortium name="RefSeq"/>
        </authorList>
    </citation>
    <scope>IDENTIFICATION</scope>
    <source>
        <tissue evidence="3">Whole sample</tissue>
    </source>
</reference>
<sequence>MASGPKIRRCEKRLPEDDKQSTSSLMPENILMDLLSALGRICLADINVVKLVPLKIVNSNAAHMNGGIPFSKAFCELEIGEKRFSFGDVFRRGIDLCLDYIEGKLPDKKNDRIVLDRLVQFLTSGEKVEMDLDSLTETELTKLLANHLFGKLATSPSYIIDKNCKSKKNKSSCCCGDEECTLTGEFGDTSIGNGDVWHGTVDIIIKNNLVVEVIHEEDEPDSLGGKSAIEVKQTSAALSKNPQIIAETIVFSFLQKQWHPERDIYLTPCIGVDSSSLFVMFYDSENDVLLESTKVPLLAYEGGMMFNLEAVLVAWLTVNYIFLCTGITDGMQSLKADFFNQARNKIEIYQSKLKITNVGISTCENKYVTEDFVSSQFLLERQERINLIQQKRFASKLEREKC</sequence>
<evidence type="ECO:0000313" key="2">
    <source>
        <dbReference type="Proteomes" id="UP000694844"/>
    </source>
</evidence>
<feature type="region of interest" description="Disordered" evidence="1">
    <location>
        <begin position="1"/>
        <end position="22"/>
    </location>
</feature>
<accession>A0A8B8BES6</accession>
<name>A0A8B8BES6_CRAVI</name>
<proteinExistence type="predicted"/>
<gene>
    <name evidence="3" type="primary">LOC111109891</name>
</gene>
<evidence type="ECO:0000256" key="1">
    <source>
        <dbReference type="SAM" id="MobiDB-lite"/>
    </source>
</evidence>
<organism evidence="2 3">
    <name type="scientific">Crassostrea virginica</name>
    <name type="common">Eastern oyster</name>
    <dbReference type="NCBI Taxonomy" id="6565"/>
    <lineage>
        <taxon>Eukaryota</taxon>
        <taxon>Metazoa</taxon>
        <taxon>Spiralia</taxon>
        <taxon>Lophotrochozoa</taxon>
        <taxon>Mollusca</taxon>
        <taxon>Bivalvia</taxon>
        <taxon>Autobranchia</taxon>
        <taxon>Pteriomorphia</taxon>
        <taxon>Ostreida</taxon>
        <taxon>Ostreoidea</taxon>
        <taxon>Ostreidae</taxon>
        <taxon>Crassostrea</taxon>
    </lineage>
</organism>
<dbReference type="RefSeq" id="XP_022301865.1">
    <property type="nucleotide sequence ID" value="XM_022446157.1"/>
</dbReference>
<protein>
    <submittedName>
        <fullName evidence="3">Uncharacterized protein LOC111109891</fullName>
    </submittedName>
</protein>